<dbReference type="InterPro" id="IPR041698">
    <property type="entry name" value="Methyltransf_25"/>
</dbReference>
<feature type="compositionally biased region" description="Basic and acidic residues" evidence="4">
    <location>
        <begin position="8"/>
        <end position="24"/>
    </location>
</feature>
<feature type="region of interest" description="Disordered" evidence="4">
    <location>
        <begin position="1"/>
        <end position="24"/>
    </location>
</feature>
<gene>
    <name evidence="6" type="primary">COQ5</name>
    <name evidence="6" type="ORF">LMG21510_00610</name>
</gene>
<evidence type="ECO:0000256" key="2">
    <source>
        <dbReference type="ARBA" id="ARBA00022679"/>
    </source>
</evidence>
<comment type="caution">
    <text evidence="6">The sequence shown here is derived from an EMBL/GenBank/DDBJ whole genome shotgun (WGS) entry which is preliminary data.</text>
</comment>
<feature type="domain" description="Methyltransferase" evidence="5">
    <location>
        <begin position="67"/>
        <end position="162"/>
    </location>
</feature>
<organism evidence="6 7">
    <name type="scientific">Cupriavidus respiraculi</name>
    <dbReference type="NCBI Taxonomy" id="195930"/>
    <lineage>
        <taxon>Bacteria</taxon>
        <taxon>Pseudomonadati</taxon>
        <taxon>Pseudomonadota</taxon>
        <taxon>Betaproteobacteria</taxon>
        <taxon>Burkholderiales</taxon>
        <taxon>Burkholderiaceae</taxon>
        <taxon>Cupriavidus</taxon>
    </lineage>
</organism>
<dbReference type="GO" id="GO:0032259">
    <property type="term" value="P:methylation"/>
    <property type="evidence" value="ECO:0007669"/>
    <property type="project" value="UniProtKB-KW"/>
</dbReference>
<dbReference type="PANTHER" id="PTHR43464:SF19">
    <property type="entry name" value="UBIQUINONE BIOSYNTHESIS O-METHYLTRANSFERASE, MITOCHONDRIAL"/>
    <property type="match status" value="1"/>
</dbReference>
<sequence>MSAMQESNEGRTERQGEEHDGNREQRALWNGSAGRAWVDRQAVLDRLFQPFEDLLFETMPHGAGHRVLDVGCGTGSTTLAAARRVGADGYCLGIDVSAPMIAAARARAEAAAARAAFACADAQRHAFAAASFDLIVSRFGVMFFDDPVSAFANLRRAARDGGQLRMIVWRDAGENPFMTTAERAAAPLLPQLPARQPGGPGQFAFADPHRVSSVLAASGWSAIGIEPVNADCTMPAAELEGYFTRLGPVGLVLDNADAPTRARIVRTLHTAFAPYVHGSEVRFTGACWLVTARARSASGGSRPAGSL</sequence>
<dbReference type="PANTHER" id="PTHR43464">
    <property type="entry name" value="METHYLTRANSFERASE"/>
    <property type="match status" value="1"/>
</dbReference>
<keyword evidence="3" id="KW-0949">S-adenosyl-L-methionine</keyword>
<keyword evidence="1 6" id="KW-0489">Methyltransferase</keyword>
<accession>A0ABN7Y0U6</accession>
<dbReference type="GO" id="GO:0043770">
    <property type="term" value="F:demethylmenaquinone methyltransferase activity"/>
    <property type="evidence" value="ECO:0007669"/>
    <property type="project" value="UniProtKB-EC"/>
</dbReference>
<dbReference type="Proteomes" id="UP000721236">
    <property type="component" value="Unassembled WGS sequence"/>
</dbReference>
<dbReference type="SUPFAM" id="SSF53335">
    <property type="entry name" value="S-adenosyl-L-methionine-dependent methyltransferases"/>
    <property type="match status" value="1"/>
</dbReference>
<keyword evidence="2 6" id="KW-0808">Transferase</keyword>
<dbReference type="Gene3D" id="3.40.50.150">
    <property type="entry name" value="Vaccinia Virus protein VP39"/>
    <property type="match status" value="1"/>
</dbReference>
<dbReference type="InterPro" id="IPR029063">
    <property type="entry name" value="SAM-dependent_MTases_sf"/>
</dbReference>
<dbReference type="CDD" id="cd02440">
    <property type="entry name" value="AdoMet_MTases"/>
    <property type="match status" value="1"/>
</dbReference>
<proteinExistence type="predicted"/>
<evidence type="ECO:0000256" key="1">
    <source>
        <dbReference type="ARBA" id="ARBA00022603"/>
    </source>
</evidence>
<reference evidence="6 7" key="1">
    <citation type="submission" date="2021-08" db="EMBL/GenBank/DDBJ databases">
        <authorList>
            <person name="Peeters C."/>
        </authorList>
    </citation>
    <scope>NUCLEOTIDE SEQUENCE [LARGE SCALE GENOMIC DNA]</scope>
    <source>
        <strain evidence="6 7">LMG 21510</strain>
    </source>
</reference>
<name>A0ABN7Y0U6_9BURK</name>
<protein>
    <submittedName>
        <fullName evidence="6">2-methoxy-6-polyprenyl-1,4-benzoquinol methylase, mitochondrial</fullName>
        <ecNumber evidence="6">2.1.1.163</ecNumber>
    </submittedName>
</protein>
<evidence type="ECO:0000256" key="4">
    <source>
        <dbReference type="SAM" id="MobiDB-lite"/>
    </source>
</evidence>
<dbReference type="Pfam" id="PF13649">
    <property type="entry name" value="Methyltransf_25"/>
    <property type="match status" value="1"/>
</dbReference>
<dbReference type="EC" id="2.1.1.163" evidence="6"/>
<evidence type="ECO:0000256" key="3">
    <source>
        <dbReference type="ARBA" id="ARBA00022691"/>
    </source>
</evidence>
<dbReference type="EMBL" id="CAJZAH010000001">
    <property type="protein sequence ID" value="CAG9166973.1"/>
    <property type="molecule type" value="Genomic_DNA"/>
</dbReference>
<evidence type="ECO:0000313" key="6">
    <source>
        <dbReference type="EMBL" id="CAG9166973.1"/>
    </source>
</evidence>
<evidence type="ECO:0000259" key="5">
    <source>
        <dbReference type="Pfam" id="PF13649"/>
    </source>
</evidence>
<keyword evidence="7" id="KW-1185">Reference proteome</keyword>
<evidence type="ECO:0000313" key="7">
    <source>
        <dbReference type="Proteomes" id="UP000721236"/>
    </source>
</evidence>